<evidence type="ECO:0000256" key="4">
    <source>
        <dbReference type="ARBA" id="ARBA00022840"/>
    </source>
</evidence>
<evidence type="ECO:0000313" key="7">
    <source>
        <dbReference type="Proteomes" id="UP000005744"/>
    </source>
</evidence>
<protein>
    <submittedName>
        <fullName evidence="6">ABC-type multidrug transport system, ATPase component</fullName>
    </submittedName>
</protein>
<dbReference type="OrthoDB" id="5560252at2"/>
<dbReference type="eggNOG" id="COG1131">
    <property type="taxonomic scope" value="Bacteria"/>
</dbReference>
<dbReference type="HOGENOM" id="CLU_000604_1_2_6"/>
<reference evidence="6 7" key="1">
    <citation type="submission" date="2011-11" db="EMBL/GenBank/DDBJ databases">
        <title>Improved High-Quality Draft sequence of Beggiatoa alba B18lD.</title>
        <authorList>
            <consortium name="US DOE Joint Genome Institute"/>
            <person name="Lucas S."/>
            <person name="Han J."/>
            <person name="Lapidus A."/>
            <person name="Cheng J.-F."/>
            <person name="Goodwin L."/>
            <person name="Pitluck S."/>
            <person name="Peters L."/>
            <person name="Mikhailova N."/>
            <person name="Held B."/>
            <person name="Detter J.C."/>
            <person name="Han C."/>
            <person name="Tapia R."/>
            <person name="Land M."/>
            <person name="Hauser L."/>
            <person name="Kyrpides N."/>
            <person name="Ivanova N."/>
            <person name="Pagani I."/>
            <person name="Samuel K."/>
            <person name="Teske A."/>
            <person name="Mueller J."/>
            <person name="Woyke T."/>
        </authorList>
    </citation>
    <scope>NUCLEOTIDE SEQUENCE [LARGE SCALE GENOMIC DNA]</scope>
    <source>
        <strain evidence="6 7">B18LD</strain>
    </source>
</reference>
<dbReference type="Gene3D" id="3.40.50.300">
    <property type="entry name" value="P-loop containing nucleotide triphosphate hydrolases"/>
    <property type="match status" value="1"/>
</dbReference>
<dbReference type="GO" id="GO:0005524">
    <property type="term" value="F:ATP binding"/>
    <property type="evidence" value="ECO:0007669"/>
    <property type="project" value="UniProtKB-KW"/>
</dbReference>
<dbReference type="InterPro" id="IPR003439">
    <property type="entry name" value="ABC_transporter-like_ATP-bd"/>
</dbReference>
<dbReference type="SUPFAM" id="SSF52540">
    <property type="entry name" value="P-loop containing nucleoside triphosphate hydrolases"/>
    <property type="match status" value="1"/>
</dbReference>
<dbReference type="CDD" id="cd03230">
    <property type="entry name" value="ABC_DR_subfamily_A"/>
    <property type="match status" value="1"/>
</dbReference>
<organism evidence="6 7">
    <name type="scientific">Beggiatoa alba B18LD</name>
    <dbReference type="NCBI Taxonomy" id="395493"/>
    <lineage>
        <taxon>Bacteria</taxon>
        <taxon>Pseudomonadati</taxon>
        <taxon>Pseudomonadota</taxon>
        <taxon>Gammaproteobacteria</taxon>
        <taxon>Thiotrichales</taxon>
        <taxon>Thiotrichaceae</taxon>
        <taxon>Beggiatoa</taxon>
    </lineage>
</organism>
<dbReference type="Proteomes" id="UP000005744">
    <property type="component" value="Unassembled WGS sequence"/>
</dbReference>
<feature type="domain" description="ABC transporter" evidence="5">
    <location>
        <begin position="5"/>
        <end position="234"/>
    </location>
</feature>
<dbReference type="RefSeq" id="WP_002685646.1">
    <property type="nucleotide sequence ID" value="NZ_JH600070.1"/>
</dbReference>
<dbReference type="PROSITE" id="PS50893">
    <property type="entry name" value="ABC_TRANSPORTER_2"/>
    <property type="match status" value="1"/>
</dbReference>
<proteinExistence type="inferred from homology"/>
<dbReference type="GO" id="GO:0016887">
    <property type="term" value="F:ATP hydrolysis activity"/>
    <property type="evidence" value="ECO:0007669"/>
    <property type="project" value="InterPro"/>
</dbReference>
<dbReference type="Pfam" id="PF00005">
    <property type="entry name" value="ABC_tran"/>
    <property type="match status" value="1"/>
</dbReference>
<keyword evidence="3" id="KW-0547">Nucleotide-binding</keyword>
<evidence type="ECO:0000313" key="6">
    <source>
        <dbReference type="EMBL" id="EIJ42581.1"/>
    </source>
</evidence>
<sequence>METTVEIKQLTKQFGTFTAVDNISFQVQRGEVLGFLGPNGAGKSTTMKMITGFLTPTAGTVLVAGDDILKKPLAVKRRIGYLPEGAPAYPDMTPLDFLDFIADIRGFKGVEKRQRIDETIARVNLEGVLQQPIETLSKGFKRRVGLAQAILHDPEVLILDEPTDGLDPNQKHEVRSLIKTMAQEKVIILSTHILEEVDAVCSRAVIIARGKILADGVPEALEAKSRYHNAVTLTLQKNQLSTQSVRESLLSIASIETLEPLVETDALLSYQLFPKTNQSIITAVSQKAHEQQWIVEEIHAERGRLNDVFRQITTATH</sequence>
<gene>
    <name evidence="6" type="ORF">BegalDRAFT_1703</name>
</gene>
<dbReference type="PANTHER" id="PTHR43335">
    <property type="entry name" value="ABC TRANSPORTER, ATP-BINDING PROTEIN"/>
    <property type="match status" value="1"/>
</dbReference>
<dbReference type="SMART" id="SM00382">
    <property type="entry name" value="AAA"/>
    <property type="match status" value="1"/>
</dbReference>
<dbReference type="STRING" id="395493.BegalDRAFT_1703"/>
<evidence type="ECO:0000259" key="5">
    <source>
        <dbReference type="PROSITE" id="PS50893"/>
    </source>
</evidence>
<keyword evidence="2" id="KW-0813">Transport</keyword>
<name>I3CG38_9GAMM</name>
<dbReference type="EMBL" id="JH600070">
    <property type="protein sequence ID" value="EIJ42581.1"/>
    <property type="molecule type" value="Genomic_DNA"/>
</dbReference>
<dbReference type="InterPro" id="IPR003593">
    <property type="entry name" value="AAA+_ATPase"/>
</dbReference>
<accession>I3CG38</accession>
<dbReference type="InterPro" id="IPR027417">
    <property type="entry name" value="P-loop_NTPase"/>
</dbReference>
<evidence type="ECO:0000256" key="2">
    <source>
        <dbReference type="ARBA" id="ARBA00022448"/>
    </source>
</evidence>
<keyword evidence="7" id="KW-1185">Reference proteome</keyword>
<evidence type="ECO:0000256" key="3">
    <source>
        <dbReference type="ARBA" id="ARBA00022741"/>
    </source>
</evidence>
<dbReference type="AlphaFoldDB" id="I3CG38"/>
<keyword evidence="4" id="KW-0067">ATP-binding</keyword>
<comment type="similarity">
    <text evidence="1">Belongs to the ABC transporter superfamily.</text>
</comment>
<evidence type="ECO:0000256" key="1">
    <source>
        <dbReference type="ARBA" id="ARBA00005417"/>
    </source>
</evidence>